<dbReference type="AlphaFoldDB" id="A0A7J7K4P9"/>
<proteinExistence type="predicted"/>
<dbReference type="Proteomes" id="UP000593567">
    <property type="component" value="Unassembled WGS sequence"/>
</dbReference>
<sequence length="361" mass="39806">MKLPVSGYLAGWMFYIADPFDLNRCPSSYARIMSERSPGLYHIAIHNDLSSYYELDTGLRFNFQQFSNGRVRKDDFIALGSSKTPEKLNCTNVVSVSRNADNTYGEAAIKAYISEYLALKSAPTPDYTGDLGEGEIWISLPPKLTSEESVVVAGYRVVCATDTDLLNKVECHDSFIPVDTDRVLLSLPDASIPYYVAVQINDKEVIKQNDILGIAASGEEDCNNLISVSSQNAALKAYISEYIALNSAPTPDYTGDLGEGEIWISLPPKLTSEESVVVAGYRVVCATDTDLLNKVECHDSFIPVDTDRVLLSLPDASVPYYVAVQIVRNFQGEELLEDKYSPSVQLCPGIYKYESVFVTSN</sequence>
<evidence type="ECO:0000313" key="1">
    <source>
        <dbReference type="EMBL" id="KAF6033187.1"/>
    </source>
</evidence>
<evidence type="ECO:0000313" key="2">
    <source>
        <dbReference type="Proteomes" id="UP000593567"/>
    </source>
</evidence>
<accession>A0A7J7K4P9</accession>
<name>A0A7J7K4P9_BUGNE</name>
<keyword evidence="2" id="KW-1185">Reference proteome</keyword>
<reference evidence="1" key="1">
    <citation type="submission" date="2020-06" db="EMBL/GenBank/DDBJ databases">
        <title>Draft genome of Bugula neritina, a colonial animal packing powerful symbionts and potential medicines.</title>
        <authorList>
            <person name="Rayko M."/>
        </authorList>
    </citation>
    <scope>NUCLEOTIDE SEQUENCE [LARGE SCALE GENOMIC DNA]</scope>
    <source>
        <strain evidence="1">Kwan_BN1</strain>
    </source>
</reference>
<comment type="caution">
    <text evidence="1">The sequence shown here is derived from an EMBL/GenBank/DDBJ whole genome shotgun (WGS) entry which is preliminary data.</text>
</comment>
<dbReference type="EMBL" id="VXIV02001440">
    <property type="protein sequence ID" value="KAF6033187.1"/>
    <property type="molecule type" value="Genomic_DNA"/>
</dbReference>
<protein>
    <submittedName>
        <fullName evidence="1">Uncharacterized protein</fullName>
    </submittedName>
</protein>
<gene>
    <name evidence="1" type="ORF">EB796_008506</name>
</gene>
<organism evidence="1 2">
    <name type="scientific">Bugula neritina</name>
    <name type="common">Brown bryozoan</name>
    <name type="synonym">Sertularia neritina</name>
    <dbReference type="NCBI Taxonomy" id="10212"/>
    <lineage>
        <taxon>Eukaryota</taxon>
        <taxon>Metazoa</taxon>
        <taxon>Spiralia</taxon>
        <taxon>Lophotrochozoa</taxon>
        <taxon>Bryozoa</taxon>
        <taxon>Gymnolaemata</taxon>
        <taxon>Cheilostomatida</taxon>
        <taxon>Flustrina</taxon>
        <taxon>Buguloidea</taxon>
        <taxon>Bugulidae</taxon>
        <taxon>Bugula</taxon>
    </lineage>
</organism>